<dbReference type="RefSeq" id="WP_080148497.1">
    <property type="nucleotide sequence ID" value="NZ_FWEU01000001.1"/>
</dbReference>
<name>A0A1W1GUI6_9GAMM</name>
<protein>
    <submittedName>
        <fullName evidence="1">Uncharacterized protein</fullName>
    </submittedName>
</protein>
<dbReference type="AlphaFoldDB" id="A0A1W1GUI6"/>
<accession>A0A1W1GUI6</accession>
<evidence type="ECO:0000313" key="1">
    <source>
        <dbReference type="EMBL" id="SLM22911.1"/>
    </source>
</evidence>
<gene>
    <name evidence="1" type="ORF">SAMN04488690_0588</name>
</gene>
<organism evidence="1 2">
    <name type="scientific">Stenotrophomonas indicatrix</name>
    <dbReference type="NCBI Taxonomy" id="2045451"/>
    <lineage>
        <taxon>Bacteria</taxon>
        <taxon>Pseudomonadati</taxon>
        <taxon>Pseudomonadota</taxon>
        <taxon>Gammaproteobacteria</taxon>
        <taxon>Lysobacterales</taxon>
        <taxon>Lysobacteraceae</taxon>
        <taxon>Stenotrophomonas</taxon>
    </lineage>
</organism>
<sequence length="194" mass="22342">MEFEHRITWSTGCFEATALRQGWRFDASQGLWRIDINRVEAHLQKDLAAQEFGTAVTRFIFGFEMHRMGGVLDDEAVLQSMAATRDLTRYYRSKHAFLAVGQLEWTQVCHLDAVAQWGAYSSTLLYAVDNWSRQSRKPKDFDVSSFRTAIQQSLQALTEDQYTVDPESMDLSPPEWDEAGRFIHRNLDPGSLDR</sequence>
<dbReference type="Proteomes" id="UP000191133">
    <property type="component" value="Unassembled WGS sequence"/>
</dbReference>
<reference evidence="2" key="1">
    <citation type="submission" date="2016-10" db="EMBL/GenBank/DDBJ databases">
        <authorList>
            <person name="Varghese N."/>
        </authorList>
    </citation>
    <scope>NUCLEOTIDE SEQUENCE [LARGE SCALE GENOMIC DNA]</scope>
    <source>
        <strain evidence="2">92MFCol6.1</strain>
    </source>
</reference>
<proteinExistence type="predicted"/>
<dbReference type="EMBL" id="FWEU01000001">
    <property type="protein sequence ID" value="SLM22911.1"/>
    <property type="molecule type" value="Genomic_DNA"/>
</dbReference>
<evidence type="ECO:0000313" key="2">
    <source>
        <dbReference type="Proteomes" id="UP000191133"/>
    </source>
</evidence>